<dbReference type="EMBL" id="SELH01000025">
    <property type="protein sequence ID" value="TWP26692.1"/>
    <property type="molecule type" value="Genomic_DNA"/>
</dbReference>
<feature type="signal peptide" evidence="3">
    <location>
        <begin position="1"/>
        <end position="20"/>
    </location>
</feature>
<dbReference type="OrthoDB" id="9802627at2"/>
<keyword evidence="4" id="KW-0645">Protease</keyword>
<proteinExistence type="inferred from homology"/>
<keyword evidence="4" id="KW-0121">Carboxypeptidase</keyword>
<protein>
    <submittedName>
        <fullName evidence="4">D-alanyl-D-alanine carboxypeptidase</fullName>
    </submittedName>
</protein>
<dbReference type="Proteomes" id="UP000319499">
    <property type="component" value="Unassembled WGS sequence"/>
</dbReference>
<dbReference type="RefSeq" id="WP_146293193.1">
    <property type="nucleotide sequence ID" value="NZ_SELH01000025.1"/>
</dbReference>
<evidence type="ECO:0000256" key="1">
    <source>
        <dbReference type="ARBA" id="ARBA00006096"/>
    </source>
</evidence>
<dbReference type="GO" id="GO:0000270">
    <property type="term" value="P:peptidoglycan metabolic process"/>
    <property type="evidence" value="ECO:0007669"/>
    <property type="project" value="TreeGrafter"/>
</dbReference>
<dbReference type="GO" id="GO:0006508">
    <property type="term" value="P:proteolysis"/>
    <property type="evidence" value="ECO:0007669"/>
    <property type="project" value="InterPro"/>
</dbReference>
<keyword evidence="5" id="KW-1185">Reference proteome</keyword>
<dbReference type="InterPro" id="IPR000667">
    <property type="entry name" value="Peptidase_S13"/>
</dbReference>
<dbReference type="Gene3D" id="3.40.710.10">
    <property type="entry name" value="DD-peptidase/beta-lactamase superfamily"/>
    <property type="match status" value="1"/>
</dbReference>
<dbReference type="Pfam" id="PF02113">
    <property type="entry name" value="Peptidase_S13"/>
    <property type="match status" value="2"/>
</dbReference>
<evidence type="ECO:0000256" key="2">
    <source>
        <dbReference type="ARBA" id="ARBA00022801"/>
    </source>
</evidence>
<dbReference type="PANTHER" id="PTHR30023">
    <property type="entry name" value="D-ALANYL-D-ALANINE CARBOXYPEPTIDASE"/>
    <property type="match status" value="1"/>
</dbReference>
<keyword evidence="3" id="KW-0732">Signal</keyword>
<comment type="similarity">
    <text evidence="1">Belongs to the peptidase S13 family.</text>
</comment>
<organism evidence="4 5">
    <name type="scientific">Apibacter muscae</name>
    <dbReference type="NCBI Taxonomy" id="2509004"/>
    <lineage>
        <taxon>Bacteria</taxon>
        <taxon>Pseudomonadati</taxon>
        <taxon>Bacteroidota</taxon>
        <taxon>Flavobacteriia</taxon>
        <taxon>Flavobacteriales</taxon>
        <taxon>Weeksellaceae</taxon>
        <taxon>Apibacter</taxon>
    </lineage>
</organism>
<keyword evidence="2" id="KW-0378">Hydrolase</keyword>
<dbReference type="InterPro" id="IPR012338">
    <property type="entry name" value="Beta-lactam/transpept-like"/>
</dbReference>
<reference evidence="4 5" key="1">
    <citation type="submission" date="2019-02" db="EMBL/GenBank/DDBJ databases">
        <title>Apibacter muscae sp. nov.: a novel member of the house fly microbiota.</title>
        <authorList>
            <person name="Park R."/>
        </authorList>
    </citation>
    <scope>NUCLEOTIDE SEQUENCE [LARGE SCALE GENOMIC DNA]</scope>
    <source>
        <strain evidence="4 5">AL1</strain>
    </source>
</reference>
<evidence type="ECO:0000256" key="3">
    <source>
        <dbReference type="SAM" id="SignalP"/>
    </source>
</evidence>
<name>A0A563D9B7_9FLAO</name>
<evidence type="ECO:0000313" key="5">
    <source>
        <dbReference type="Proteomes" id="UP000319499"/>
    </source>
</evidence>
<dbReference type="GO" id="GO:0004185">
    <property type="term" value="F:serine-type carboxypeptidase activity"/>
    <property type="evidence" value="ECO:0007669"/>
    <property type="project" value="InterPro"/>
</dbReference>
<sequence>MSRNKIIFFLWMIGSLNLFAQNSFLDNHFNSEFYSNQWVGFSLYNPQEKIELYNYQSNKYFIPASNVKILTLYTGLKLMPDSVPSLQYLKKNDTLYIKGTGDPTLLESYFKENKVIHFLKNSQLPIALYIENWNDTAYAPGCSWDDFVEDYSPERSPFPIYGNLVTLQSQKIVPKYFANRVLFQKKQSVRDLNNNIFYYAGNKKIQIPFIISKELIKNLLEEETNQKIFLTNNFPKGTVETLYSIPSDELFKRMMLVSDNFIAEQILLMSSLNISEMLNSQSTIQYILKTYLNEFPQKPRWVDGSGLSRYNNLSPKDLVYVLNQLYEEIPTERLLSLFAVGGVNGTLKNSYPGNPPYVYAKTGSMGQVYNLSGYLKTKSGKILTFSFMNNNFQVPTSQLKVEMKKVLEYVRDYY</sequence>
<dbReference type="AlphaFoldDB" id="A0A563D9B7"/>
<dbReference type="PANTHER" id="PTHR30023:SF0">
    <property type="entry name" value="PENICILLIN-SENSITIVE CARBOXYPEPTIDASE A"/>
    <property type="match status" value="1"/>
</dbReference>
<dbReference type="PRINTS" id="PR00922">
    <property type="entry name" value="DADACBPTASE3"/>
</dbReference>
<dbReference type="SUPFAM" id="SSF56601">
    <property type="entry name" value="beta-lactamase/transpeptidase-like"/>
    <property type="match status" value="1"/>
</dbReference>
<feature type="chain" id="PRO_5022147247" evidence="3">
    <location>
        <begin position="21"/>
        <end position="414"/>
    </location>
</feature>
<comment type="caution">
    <text evidence="4">The sequence shown here is derived from an EMBL/GenBank/DDBJ whole genome shotgun (WGS) entry which is preliminary data.</text>
</comment>
<gene>
    <name evidence="4" type="ORF">ETU09_09000</name>
</gene>
<accession>A0A563D9B7</accession>
<evidence type="ECO:0000313" key="4">
    <source>
        <dbReference type="EMBL" id="TWP26692.1"/>
    </source>
</evidence>